<name>A0ABT1PH90_9ACTN</name>
<feature type="non-terminal residue" evidence="1">
    <location>
        <position position="1"/>
    </location>
</feature>
<protein>
    <submittedName>
        <fullName evidence="1">Uncharacterized protein</fullName>
    </submittedName>
</protein>
<proteinExistence type="predicted"/>
<dbReference type="EMBL" id="JANFNH010000030">
    <property type="protein sequence ID" value="MCQ4044705.1"/>
    <property type="molecule type" value="Genomic_DNA"/>
</dbReference>
<evidence type="ECO:0000313" key="1">
    <source>
        <dbReference type="EMBL" id="MCQ4044705.1"/>
    </source>
</evidence>
<keyword evidence="2" id="KW-1185">Reference proteome</keyword>
<evidence type="ECO:0000313" key="2">
    <source>
        <dbReference type="Proteomes" id="UP001206206"/>
    </source>
</evidence>
<dbReference type="Proteomes" id="UP001206206">
    <property type="component" value="Unassembled WGS sequence"/>
</dbReference>
<reference evidence="1 2" key="1">
    <citation type="submission" date="2022-06" db="EMBL/GenBank/DDBJ databases">
        <title>Draft genome sequence of type strain Streptomyces rubrisoli DSM 42083.</title>
        <authorList>
            <person name="Duangmal K."/>
            <person name="Klaysubun C."/>
        </authorList>
    </citation>
    <scope>NUCLEOTIDE SEQUENCE [LARGE SCALE GENOMIC DNA]</scope>
    <source>
        <strain evidence="1 2">DSM 42083</strain>
    </source>
</reference>
<dbReference type="RefSeq" id="WP_255930690.1">
    <property type="nucleotide sequence ID" value="NZ_JANFNH010000030.1"/>
</dbReference>
<organism evidence="1 2">
    <name type="scientific">Streptantibioticus rubrisoli</name>
    <dbReference type="NCBI Taxonomy" id="1387313"/>
    <lineage>
        <taxon>Bacteria</taxon>
        <taxon>Bacillati</taxon>
        <taxon>Actinomycetota</taxon>
        <taxon>Actinomycetes</taxon>
        <taxon>Kitasatosporales</taxon>
        <taxon>Streptomycetaceae</taxon>
        <taxon>Streptantibioticus</taxon>
    </lineage>
</organism>
<gene>
    <name evidence="1" type="ORF">NON19_22385</name>
</gene>
<accession>A0ABT1PH90</accession>
<comment type="caution">
    <text evidence="1">The sequence shown here is derived from an EMBL/GenBank/DDBJ whole genome shotgun (WGS) entry which is preliminary data.</text>
</comment>
<sequence length="186" mass="21129">PGFGPEQFQLVLLRRMADHQPQLVEEALRTLDSSRAEAREAHRRWQAMIRSRTFPHGERRYLTVLGRPEAAEDRRIGDLTCRALVWPLPLWPDLRYEVMVAPGGRVWNEWLVRAPGAPAPQLRTGADLTPWCCTVDEVARAFPPAQPLEGDAPTRWRLAFTDPATGVRHVAHFTYGLLQYVDESAS</sequence>